<dbReference type="CDD" id="cd02440">
    <property type="entry name" value="AdoMet_MTases"/>
    <property type="match status" value="1"/>
</dbReference>
<protein>
    <submittedName>
        <fullName evidence="2">Methyltransferase domain-containing protein</fullName>
    </submittedName>
</protein>
<evidence type="ECO:0000313" key="2">
    <source>
        <dbReference type="EMBL" id="SFH56888.1"/>
    </source>
</evidence>
<name>A0A1I3B3J6_9FIRM</name>
<dbReference type="InterPro" id="IPR029063">
    <property type="entry name" value="SAM-dependent_MTases_sf"/>
</dbReference>
<dbReference type="AlphaFoldDB" id="A0A1I3B3J6"/>
<keyword evidence="3" id="KW-1185">Reference proteome</keyword>
<evidence type="ECO:0000259" key="1">
    <source>
        <dbReference type="Pfam" id="PF13649"/>
    </source>
</evidence>
<sequence length="254" mass="29650">MYQIYTADQYLWEGLNLDGKTVLEGGTSWGNTTRRIAEKVKEHQWRTKLISVDIDDSHFDEIKEKLSESFDALDLRKGDLSKLDFIEDNSIDAIVCNYTLSSVNQFPLRVVSVLKEFYRVLKPEGQLVIMEEIPLWAVEHRDYPYWSQRLRVIKSISVLKAMAHFNEIHPNDLEETLKTLNYQEVQYQEFKEAIDSSLATKFLDKRKQTLLKGYNDIDNDHLTKGFVEITEKLVKELEQEKSFSAPAYIMKASK</sequence>
<gene>
    <name evidence="2" type="ORF">SAMN05192551_101564</name>
</gene>
<dbReference type="InterPro" id="IPR041698">
    <property type="entry name" value="Methyltransf_25"/>
</dbReference>
<dbReference type="EMBL" id="FOQA01000001">
    <property type="protein sequence ID" value="SFH56888.1"/>
    <property type="molecule type" value="Genomic_DNA"/>
</dbReference>
<dbReference type="GO" id="GO:0008168">
    <property type="term" value="F:methyltransferase activity"/>
    <property type="evidence" value="ECO:0007669"/>
    <property type="project" value="UniProtKB-KW"/>
</dbReference>
<organism evidence="2 3">
    <name type="scientific">Tindallia magadiensis</name>
    <dbReference type="NCBI Taxonomy" id="69895"/>
    <lineage>
        <taxon>Bacteria</taxon>
        <taxon>Bacillati</taxon>
        <taxon>Bacillota</taxon>
        <taxon>Clostridia</taxon>
        <taxon>Peptostreptococcales</taxon>
        <taxon>Tindalliaceae</taxon>
        <taxon>Tindallia</taxon>
    </lineage>
</organism>
<feature type="domain" description="Methyltransferase" evidence="1">
    <location>
        <begin position="22"/>
        <end position="125"/>
    </location>
</feature>
<dbReference type="OrthoDB" id="1949664at2"/>
<dbReference type="GO" id="GO:0032259">
    <property type="term" value="P:methylation"/>
    <property type="evidence" value="ECO:0007669"/>
    <property type="project" value="UniProtKB-KW"/>
</dbReference>
<keyword evidence="2" id="KW-0489">Methyltransferase</keyword>
<dbReference type="Pfam" id="PF13649">
    <property type="entry name" value="Methyltransf_25"/>
    <property type="match status" value="1"/>
</dbReference>
<dbReference type="STRING" id="69895.SAMN05192551_101564"/>
<reference evidence="3" key="1">
    <citation type="submission" date="2016-10" db="EMBL/GenBank/DDBJ databases">
        <authorList>
            <person name="Varghese N."/>
            <person name="Submissions S."/>
        </authorList>
    </citation>
    <scope>NUCLEOTIDE SEQUENCE [LARGE SCALE GENOMIC DNA]</scope>
    <source>
        <strain evidence="3">Z-7934</strain>
    </source>
</reference>
<keyword evidence="2" id="KW-0808">Transferase</keyword>
<dbReference type="Proteomes" id="UP000199287">
    <property type="component" value="Unassembled WGS sequence"/>
</dbReference>
<evidence type="ECO:0000313" key="3">
    <source>
        <dbReference type="Proteomes" id="UP000199287"/>
    </source>
</evidence>
<dbReference type="Gene3D" id="3.40.50.150">
    <property type="entry name" value="Vaccinia Virus protein VP39"/>
    <property type="match status" value="1"/>
</dbReference>
<accession>A0A1I3B3J6</accession>
<dbReference type="SUPFAM" id="SSF53335">
    <property type="entry name" value="S-adenosyl-L-methionine-dependent methyltransferases"/>
    <property type="match status" value="1"/>
</dbReference>
<dbReference type="RefSeq" id="WP_093369445.1">
    <property type="nucleotide sequence ID" value="NZ_FOQA01000001.1"/>
</dbReference>
<proteinExistence type="predicted"/>